<evidence type="ECO:0000256" key="3">
    <source>
        <dbReference type="ARBA" id="ARBA00022840"/>
    </source>
</evidence>
<evidence type="ECO:0000313" key="6">
    <source>
        <dbReference type="Proteomes" id="UP001158576"/>
    </source>
</evidence>
<dbReference type="Gene3D" id="3.30.30.30">
    <property type="match status" value="1"/>
</dbReference>
<feature type="compositionally biased region" description="Basic and acidic residues" evidence="4">
    <location>
        <begin position="501"/>
        <end position="561"/>
    </location>
</feature>
<dbReference type="SUPFAM" id="SSF53067">
    <property type="entry name" value="Actin-like ATPase domain"/>
    <property type="match status" value="2"/>
</dbReference>
<feature type="region of interest" description="Disordered" evidence="4">
    <location>
        <begin position="497"/>
        <end position="564"/>
    </location>
</feature>
<keyword evidence="2" id="KW-0547">Nucleotide-binding</keyword>
<keyword evidence="6" id="KW-1185">Reference proteome</keyword>
<accession>A0ABN7S1B4</accession>
<dbReference type="InterPro" id="IPR029047">
    <property type="entry name" value="HSP70_peptide-bd_sf"/>
</dbReference>
<dbReference type="InterPro" id="IPR043129">
    <property type="entry name" value="ATPase_NBD"/>
</dbReference>
<dbReference type="Gene3D" id="1.20.1270.10">
    <property type="match status" value="1"/>
</dbReference>
<evidence type="ECO:0000256" key="1">
    <source>
        <dbReference type="ARBA" id="ARBA00007381"/>
    </source>
</evidence>
<dbReference type="Proteomes" id="UP001158576">
    <property type="component" value="Chromosome PAR"/>
</dbReference>
<organism evidence="5 6">
    <name type="scientific">Oikopleura dioica</name>
    <name type="common">Tunicate</name>
    <dbReference type="NCBI Taxonomy" id="34765"/>
    <lineage>
        <taxon>Eukaryota</taxon>
        <taxon>Metazoa</taxon>
        <taxon>Chordata</taxon>
        <taxon>Tunicata</taxon>
        <taxon>Appendicularia</taxon>
        <taxon>Copelata</taxon>
        <taxon>Oikopleuridae</taxon>
        <taxon>Oikopleura</taxon>
    </lineage>
</organism>
<dbReference type="Gene3D" id="3.30.420.40">
    <property type="match status" value="2"/>
</dbReference>
<dbReference type="SUPFAM" id="SSF100934">
    <property type="entry name" value="Heat shock protein 70kD (HSP70), C-terminal subdomain"/>
    <property type="match status" value="1"/>
</dbReference>
<feature type="compositionally biased region" description="Basic and acidic residues" evidence="4">
    <location>
        <begin position="784"/>
        <end position="811"/>
    </location>
</feature>
<protein>
    <submittedName>
        <fullName evidence="5">Oidioi.mRNA.OKI2018_I69.PAR.g11284.t2.cds</fullName>
    </submittedName>
</protein>
<dbReference type="Pfam" id="PF00012">
    <property type="entry name" value="HSP70"/>
    <property type="match status" value="1"/>
</dbReference>
<comment type="similarity">
    <text evidence="1">Belongs to the heat shock protein 70 family.</text>
</comment>
<name>A0ABN7S1B4_OIKDI</name>
<dbReference type="Gene3D" id="3.90.640.10">
    <property type="entry name" value="Actin, Chain A, domain 4"/>
    <property type="match status" value="1"/>
</dbReference>
<dbReference type="InterPro" id="IPR013126">
    <property type="entry name" value="Hsp_70_fam"/>
</dbReference>
<dbReference type="PANTHER" id="PTHR45639:SF4">
    <property type="entry name" value="HSC70CB, ISOFORM G"/>
    <property type="match status" value="1"/>
</dbReference>
<feature type="region of interest" description="Disordered" evidence="4">
    <location>
        <begin position="775"/>
        <end position="823"/>
    </location>
</feature>
<evidence type="ECO:0000256" key="4">
    <source>
        <dbReference type="SAM" id="MobiDB-lite"/>
    </source>
</evidence>
<dbReference type="Gene3D" id="2.60.34.10">
    <property type="entry name" value="Substrate Binding Domain Of DNAk, Chain A, domain 1"/>
    <property type="match status" value="1"/>
</dbReference>
<dbReference type="PRINTS" id="PR00301">
    <property type="entry name" value="HEATSHOCK70"/>
</dbReference>
<proteinExistence type="inferred from homology"/>
<reference evidence="5 6" key="1">
    <citation type="submission" date="2021-04" db="EMBL/GenBank/DDBJ databases">
        <authorList>
            <person name="Bliznina A."/>
        </authorList>
    </citation>
    <scope>NUCLEOTIDE SEQUENCE [LARGE SCALE GENOMIC DNA]</scope>
</reference>
<keyword evidence="3" id="KW-0067">ATP-binding</keyword>
<evidence type="ECO:0000256" key="2">
    <source>
        <dbReference type="ARBA" id="ARBA00022741"/>
    </source>
</evidence>
<dbReference type="EMBL" id="OU015568">
    <property type="protein sequence ID" value="CAG5086617.1"/>
    <property type="molecule type" value="Genomic_DNA"/>
</dbReference>
<evidence type="ECO:0000313" key="5">
    <source>
        <dbReference type="EMBL" id="CAG5086617.1"/>
    </source>
</evidence>
<dbReference type="CDD" id="cd11732">
    <property type="entry name" value="ASKHA_NBD_HSP70_HSP105-110-like"/>
    <property type="match status" value="1"/>
</dbReference>
<gene>
    <name evidence="5" type="ORF">OKIOD_LOCUS2842</name>
</gene>
<sequence length="823" mass="91144">MSVVGFDFGSQTSFCAIARQGGIEVVANEYSKRATETVVSLGDKQRFMGTAGNEKRISKIKSTVLNFKRLIGLPFEHPEVQELVTGKFPAAYKIVKDEATGLAAVDIPGEGTYTITQVAAMFLGKMKEISDTNLGRSTEDCVITCPVFYGEEQRRALQDAAAIAGLRPLQIMSETTAAALAYGIYKQDLPEAADPSRNVVFVDFGFNSLQVTTAAMNKGKLTILGSAYDKTLGGSNFDKVIWQYMNDAFVEKYKVDTTKNIRALVKLVEACEKTKKTMSANAIDIPLNLECLMDDKDVNGKINRDQFHELAAPLLERIKATLVQGLAASGLKKEDLYSVEIIGGASRMPCFKDAVKAVFGLDPSTTLNTDEAAARGAALKCAILSPTFRVREFNIVDSVINEITIAWANDATGTGGGDLKIFAEKNPFPYTKALTIHRKSTEKFEISAKLTGAEGANRDLGKAGERKKVKLYFRMDGSALFQLSAAEQLERYEEWVEEPVEPVKGEEKPAEEKPKEDAPKEAGDEKMDTDKDANTSQDGEKMETDTPKEEGDAPKEPEMQKVRKVRQRKLALAINTPFQLGSLPTAVLNKYLEIECELRSKDKEERDKSDARNALEELGYAIRDRLYARYDGYVQEEEKSNLSKTCDELEDWLYGDGEDEAKGVYVERKNVLEALVQPIENRVVEFTKRPAALEKLTATLNKYQKICGEVEAQVPESKYLHLAPEDIKKMNDALAEGWGFFNRTQSALKGVEKHQDASVTSFDIESKSNYIENLCKPIASKKPPKVEPPKEEEKKEEAPAAEEKKEEKMEADPAPASTNDDLD</sequence>
<dbReference type="InterPro" id="IPR029048">
    <property type="entry name" value="HSP70_C_sf"/>
</dbReference>
<dbReference type="PANTHER" id="PTHR45639">
    <property type="entry name" value="HSC70CB, ISOFORM G-RELATED"/>
    <property type="match status" value="1"/>
</dbReference>